<protein>
    <submittedName>
        <fullName evidence="9">Ninjurin-2 isoform X1</fullName>
    </submittedName>
</protein>
<dbReference type="GO" id="GO:0007155">
    <property type="term" value="P:cell adhesion"/>
    <property type="evidence" value="ECO:0007669"/>
    <property type="project" value="UniProtKB-KW"/>
</dbReference>
<reference evidence="9 10" key="1">
    <citation type="journal article" date="2018" name="Sci. Rep.">
        <title>Genomic signatures of local adaptation to the degree of environmental predictability in rotifers.</title>
        <authorList>
            <person name="Franch-Gras L."/>
            <person name="Hahn C."/>
            <person name="Garcia-Roger E.M."/>
            <person name="Carmona M.J."/>
            <person name="Serra M."/>
            <person name="Gomez A."/>
        </authorList>
    </citation>
    <scope>NUCLEOTIDE SEQUENCE [LARGE SCALE GENOMIC DNA]</scope>
    <source>
        <strain evidence="9">HYR1</strain>
    </source>
</reference>
<gene>
    <name evidence="9" type="ORF">BpHYR1_036942</name>
</gene>
<dbReference type="Pfam" id="PF04923">
    <property type="entry name" value="Ninjurin"/>
    <property type="match status" value="1"/>
</dbReference>
<dbReference type="PANTHER" id="PTHR12316">
    <property type="entry name" value="NINJURIN-RELATED"/>
    <property type="match status" value="1"/>
</dbReference>
<keyword evidence="4" id="KW-0130">Cell adhesion</keyword>
<comment type="similarity">
    <text evidence="2">Belongs to the ninjurin family.</text>
</comment>
<dbReference type="EMBL" id="REGN01001822">
    <property type="protein sequence ID" value="RNA32253.1"/>
    <property type="molecule type" value="Genomic_DNA"/>
</dbReference>
<keyword evidence="3 8" id="KW-0812">Transmembrane</keyword>
<name>A0A3M7S8W0_BRAPC</name>
<keyword evidence="10" id="KW-1185">Reference proteome</keyword>
<accession>A0A3M7S8W0</accession>
<evidence type="ECO:0000313" key="10">
    <source>
        <dbReference type="Proteomes" id="UP000276133"/>
    </source>
</evidence>
<feature type="region of interest" description="Disordered" evidence="7">
    <location>
        <begin position="1"/>
        <end position="32"/>
    </location>
</feature>
<feature type="compositionally biased region" description="Basic and acidic residues" evidence="7">
    <location>
        <begin position="21"/>
        <end position="32"/>
    </location>
</feature>
<keyword evidence="5 8" id="KW-1133">Transmembrane helix</keyword>
<keyword evidence="6 8" id="KW-0472">Membrane</keyword>
<dbReference type="OrthoDB" id="6114058at2759"/>
<sequence length="177" mass="20418">MSDQDRENATTPMMTPTTEYQTEKEEAYRATDCSDKKLKLKNPLKMPVALLPPDRNQPPMVLDPNIYSTKKTVMTILCLIIIIMANSIQLKYVIKNSVAITQQFYSAQVGLGITSVLLAASIGIFLMYVATVDFNDHYEHRRLELFNNITIVFIFLLIIKVCVAIFFYYWLQFQNQF</sequence>
<evidence type="ECO:0000256" key="3">
    <source>
        <dbReference type="ARBA" id="ARBA00022692"/>
    </source>
</evidence>
<dbReference type="PANTHER" id="PTHR12316:SF17">
    <property type="entry name" value="NINJURIN C, ISOFORM D"/>
    <property type="match status" value="1"/>
</dbReference>
<feature type="transmembrane region" description="Helical" evidence="8">
    <location>
        <begin position="105"/>
        <end position="129"/>
    </location>
</feature>
<evidence type="ECO:0000256" key="4">
    <source>
        <dbReference type="ARBA" id="ARBA00022889"/>
    </source>
</evidence>
<evidence type="ECO:0000256" key="2">
    <source>
        <dbReference type="ARBA" id="ARBA00008141"/>
    </source>
</evidence>
<dbReference type="Proteomes" id="UP000276133">
    <property type="component" value="Unassembled WGS sequence"/>
</dbReference>
<evidence type="ECO:0000256" key="5">
    <source>
        <dbReference type="ARBA" id="ARBA00022989"/>
    </source>
</evidence>
<evidence type="ECO:0000256" key="6">
    <source>
        <dbReference type="ARBA" id="ARBA00023136"/>
    </source>
</evidence>
<proteinExistence type="inferred from homology"/>
<feature type="transmembrane region" description="Helical" evidence="8">
    <location>
        <begin position="72"/>
        <end position="93"/>
    </location>
</feature>
<evidence type="ECO:0000256" key="1">
    <source>
        <dbReference type="ARBA" id="ARBA00004141"/>
    </source>
</evidence>
<evidence type="ECO:0000256" key="7">
    <source>
        <dbReference type="SAM" id="MobiDB-lite"/>
    </source>
</evidence>
<organism evidence="9 10">
    <name type="scientific">Brachionus plicatilis</name>
    <name type="common">Marine rotifer</name>
    <name type="synonym">Brachionus muelleri</name>
    <dbReference type="NCBI Taxonomy" id="10195"/>
    <lineage>
        <taxon>Eukaryota</taxon>
        <taxon>Metazoa</taxon>
        <taxon>Spiralia</taxon>
        <taxon>Gnathifera</taxon>
        <taxon>Rotifera</taxon>
        <taxon>Eurotatoria</taxon>
        <taxon>Monogononta</taxon>
        <taxon>Pseudotrocha</taxon>
        <taxon>Ploima</taxon>
        <taxon>Brachionidae</taxon>
        <taxon>Brachionus</taxon>
    </lineage>
</organism>
<feature type="compositionally biased region" description="Polar residues" evidence="7">
    <location>
        <begin position="9"/>
        <end position="20"/>
    </location>
</feature>
<dbReference type="InterPro" id="IPR007007">
    <property type="entry name" value="Ninjurin"/>
</dbReference>
<dbReference type="GO" id="GO:0042246">
    <property type="term" value="P:tissue regeneration"/>
    <property type="evidence" value="ECO:0007669"/>
    <property type="project" value="InterPro"/>
</dbReference>
<evidence type="ECO:0000313" key="9">
    <source>
        <dbReference type="EMBL" id="RNA32253.1"/>
    </source>
</evidence>
<comment type="caution">
    <text evidence="9">The sequence shown here is derived from an EMBL/GenBank/DDBJ whole genome shotgun (WGS) entry which is preliminary data.</text>
</comment>
<comment type="subcellular location">
    <subcellularLocation>
        <location evidence="1">Membrane</location>
        <topology evidence="1">Multi-pass membrane protein</topology>
    </subcellularLocation>
</comment>
<dbReference type="GO" id="GO:0016020">
    <property type="term" value="C:membrane"/>
    <property type="evidence" value="ECO:0007669"/>
    <property type="project" value="UniProtKB-SubCell"/>
</dbReference>
<dbReference type="AlphaFoldDB" id="A0A3M7S8W0"/>
<evidence type="ECO:0000256" key="8">
    <source>
        <dbReference type="SAM" id="Phobius"/>
    </source>
</evidence>
<feature type="transmembrane region" description="Helical" evidence="8">
    <location>
        <begin position="149"/>
        <end position="171"/>
    </location>
</feature>